<feature type="region of interest" description="Disordered" evidence="1">
    <location>
        <begin position="1"/>
        <end position="20"/>
    </location>
</feature>
<sequence length="621" mass="69568">MKDSAARPEPQQESPTSPHELRHVARTAALCSFLTSKHPWHPFPILTCGLTVVVAFVVGAVYVTYLFEHRNRDMAETRFCCPNEVDLVVWYVNRSVIPCKDFFGYVCSNIVTDGRLMHDDQSMHLWQALITGHTAADVDARLGDTGRFVTAYYRSCMEIATRRPSLMRSFASALVKVAWNGTGVFKSREAFTYMITASVVYKLPSVVYVSFEVLKAAMSIRINLACNEGEQDFEALAPVLDALSATLNATATTVEAVRRYALKLCSDLPAASRARKRYATVNESAAFDREVWNIEDVRAGLQGCGFSLWNATSIEVQGVGEARTLYSALAANGDREAMAKTVAYLVWYSVVLGSGYFYRSYDGTAPSMFRVCTSSLHFISEIERTFAASQFTSPEKDVEVRKMFARLKNSVYAGLQRYSLIDDEDTERSESFFKSLQIVSYGELPESAVPIPNATESFGENLLRGRAYGFEVVRRRLSRVAGASVFRYGHVDFSGDKWLQLSSVMYRYLRVDSGEHDLPNYAFVGRILAEALWYMLVTHVSWSPRTVANIERFTRCFVQSLPGGNWPAAPFSLVITALGLASALHALNATDWYEPVVIRDAWRVSHAQFFLHSHHLLQVSD</sequence>
<reference evidence="3" key="2">
    <citation type="submission" date="2021-09" db="EMBL/GenBank/DDBJ databases">
        <authorList>
            <person name="Jia N."/>
            <person name="Wang J."/>
            <person name="Shi W."/>
            <person name="Du L."/>
            <person name="Sun Y."/>
            <person name="Zhan W."/>
            <person name="Jiang J."/>
            <person name="Wang Q."/>
            <person name="Zhang B."/>
            <person name="Ji P."/>
            <person name="Sakyi L.B."/>
            <person name="Cui X."/>
            <person name="Yuan T."/>
            <person name="Jiang B."/>
            <person name="Yang W."/>
            <person name="Lam T.T.-Y."/>
            <person name="Chang Q."/>
            <person name="Ding S."/>
            <person name="Wang X."/>
            <person name="Zhu J."/>
            <person name="Ruan X."/>
            <person name="Zhao L."/>
            <person name="Wei J."/>
            <person name="Que T."/>
            <person name="Du C."/>
            <person name="Cheng J."/>
            <person name="Dai P."/>
            <person name="Han X."/>
            <person name="Huang E."/>
            <person name="Gao Y."/>
            <person name="Liu J."/>
            <person name="Shao H."/>
            <person name="Ye R."/>
            <person name="Li L."/>
            <person name="Wei W."/>
            <person name="Wang X."/>
            <person name="Wang C."/>
            <person name="Huo Q."/>
            <person name="Li W."/>
            <person name="Guo W."/>
            <person name="Chen H."/>
            <person name="Chen S."/>
            <person name="Zhou L."/>
            <person name="Zhou L."/>
            <person name="Ni X."/>
            <person name="Tian J."/>
            <person name="Zhou Y."/>
            <person name="Sheng Y."/>
            <person name="Liu T."/>
            <person name="Pan Y."/>
            <person name="Xia L."/>
            <person name="Li J."/>
            <person name="Zhao F."/>
            <person name="Cao W."/>
        </authorList>
    </citation>
    <scope>NUCLEOTIDE SEQUENCE</scope>
    <source>
        <strain evidence="3">Rsan-2018</strain>
        <tissue evidence="3">Larvae</tissue>
    </source>
</reference>
<feature type="transmembrane region" description="Helical" evidence="2">
    <location>
        <begin position="43"/>
        <end position="67"/>
    </location>
</feature>
<dbReference type="SUPFAM" id="SSF55486">
    <property type="entry name" value="Metalloproteases ('zincins'), catalytic domain"/>
    <property type="match status" value="1"/>
</dbReference>
<comment type="caution">
    <text evidence="3">The sequence shown here is derived from an EMBL/GenBank/DDBJ whole genome shotgun (WGS) entry which is preliminary data.</text>
</comment>
<name>A0A9D4PML7_RHISA</name>
<dbReference type="AlphaFoldDB" id="A0A9D4PML7"/>
<keyword evidence="2" id="KW-1133">Transmembrane helix</keyword>
<keyword evidence="4" id="KW-1185">Reference proteome</keyword>
<evidence type="ECO:0000313" key="3">
    <source>
        <dbReference type="EMBL" id="KAH7947269.1"/>
    </source>
</evidence>
<dbReference type="Proteomes" id="UP000821837">
    <property type="component" value="Chromosome 6"/>
</dbReference>
<dbReference type="EMBL" id="JABSTV010001252">
    <property type="protein sequence ID" value="KAH7947269.1"/>
    <property type="molecule type" value="Genomic_DNA"/>
</dbReference>
<protein>
    <submittedName>
        <fullName evidence="3">Uncharacterized protein</fullName>
    </submittedName>
</protein>
<feature type="transmembrane region" description="Helical" evidence="2">
    <location>
        <begin position="341"/>
        <end position="358"/>
    </location>
</feature>
<accession>A0A9D4PML7</accession>
<keyword evidence="2" id="KW-0472">Membrane</keyword>
<reference evidence="3" key="1">
    <citation type="journal article" date="2020" name="Cell">
        <title>Large-Scale Comparative Analyses of Tick Genomes Elucidate Their Genetic Diversity and Vector Capacities.</title>
        <authorList>
            <consortium name="Tick Genome and Microbiome Consortium (TIGMIC)"/>
            <person name="Jia N."/>
            <person name="Wang J."/>
            <person name="Shi W."/>
            <person name="Du L."/>
            <person name="Sun Y."/>
            <person name="Zhan W."/>
            <person name="Jiang J.F."/>
            <person name="Wang Q."/>
            <person name="Zhang B."/>
            <person name="Ji P."/>
            <person name="Bell-Sakyi L."/>
            <person name="Cui X.M."/>
            <person name="Yuan T.T."/>
            <person name="Jiang B.G."/>
            <person name="Yang W.F."/>
            <person name="Lam T.T."/>
            <person name="Chang Q.C."/>
            <person name="Ding S.J."/>
            <person name="Wang X.J."/>
            <person name="Zhu J.G."/>
            <person name="Ruan X.D."/>
            <person name="Zhao L."/>
            <person name="Wei J.T."/>
            <person name="Ye R.Z."/>
            <person name="Que T.C."/>
            <person name="Du C.H."/>
            <person name="Zhou Y.H."/>
            <person name="Cheng J.X."/>
            <person name="Dai P.F."/>
            <person name="Guo W.B."/>
            <person name="Han X.H."/>
            <person name="Huang E.J."/>
            <person name="Li L.F."/>
            <person name="Wei W."/>
            <person name="Gao Y.C."/>
            <person name="Liu J.Z."/>
            <person name="Shao H.Z."/>
            <person name="Wang X."/>
            <person name="Wang C.C."/>
            <person name="Yang T.C."/>
            <person name="Huo Q.B."/>
            <person name="Li W."/>
            <person name="Chen H.Y."/>
            <person name="Chen S.E."/>
            <person name="Zhou L.G."/>
            <person name="Ni X.B."/>
            <person name="Tian J.H."/>
            <person name="Sheng Y."/>
            <person name="Liu T."/>
            <person name="Pan Y.S."/>
            <person name="Xia L.Y."/>
            <person name="Li J."/>
            <person name="Zhao F."/>
            <person name="Cao W.C."/>
        </authorList>
    </citation>
    <scope>NUCLEOTIDE SEQUENCE</scope>
    <source>
        <strain evidence="3">Rsan-2018</strain>
    </source>
</reference>
<evidence type="ECO:0000256" key="1">
    <source>
        <dbReference type="SAM" id="MobiDB-lite"/>
    </source>
</evidence>
<evidence type="ECO:0000313" key="4">
    <source>
        <dbReference type="Proteomes" id="UP000821837"/>
    </source>
</evidence>
<gene>
    <name evidence="3" type="ORF">HPB52_009010</name>
</gene>
<proteinExistence type="predicted"/>
<organism evidence="3 4">
    <name type="scientific">Rhipicephalus sanguineus</name>
    <name type="common">Brown dog tick</name>
    <name type="synonym">Ixodes sanguineus</name>
    <dbReference type="NCBI Taxonomy" id="34632"/>
    <lineage>
        <taxon>Eukaryota</taxon>
        <taxon>Metazoa</taxon>
        <taxon>Ecdysozoa</taxon>
        <taxon>Arthropoda</taxon>
        <taxon>Chelicerata</taxon>
        <taxon>Arachnida</taxon>
        <taxon>Acari</taxon>
        <taxon>Parasitiformes</taxon>
        <taxon>Ixodida</taxon>
        <taxon>Ixodoidea</taxon>
        <taxon>Ixodidae</taxon>
        <taxon>Rhipicephalinae</taxon>
        <taxon>Rhipicephalus</taxon>
        <taxon>Rhipicephalus</taxon>
    </lineage>
</organism>
<keyword evidence="2" id="KW-0812">Transmembrane</keyword>
<evidence type="ECO:0000256" key="2">
    <source>
        <dbReference type="SAM" id="Phobius"/>
    </source>
</evidence>